<evidence type="ECO:0000259" key="2">
    <source>
        <dbReference type="Pfam" id="PF02709"/>
    </source>
</evidence>
<comment type="caution">
    <text evidence="3">The sequence shown here is derived from an EMBL/GenBank/DDBJ whole genome shotgun (WGS) entry which is preliminary data.</text>
</comment>
<evidence type="ECO:0000256" key="1">
    <source>
        <dbReference type="ARBA" id="ARBA00022679"/>
    </source>
</evidence>
<organism evidence="3 4">
    <name type="scientific">Deminuibacter soli</name>
    <dbReference type="NCBI Taxonomy" id="2291815"/>
    <lineage>
        <taxon>Bacteria</taxon>
        <taxon>Pseudomonadati</taxon>
        <taxon>Bacteroidota</taxon>
        <taxon>Chitinophagia</taxon>
        <taxon>Chitinophagales</taxon>
        <taxon>Chitinophagaceae</taxon>
        <taxon>Deminuibacter</taxon>
    </lineage>
</organism>
<keyword evidence="4" id="KW-1185">Reference proteome</keyword>
<dbReference type="SUPFAM" id="SSF53448">
    <property type="entry name" value="Nucleotide-diphospho-sugar transferases"/>
    <property type="match status" value="1"/>
</dbReference>
<gene>
    <name evidence="3" type="ORF">DXN05_19185</name>
</gene>
<dbReference type="InterPro" id="IPR027791">
    <property type="entry name" value="Galactosyl_T_C"/>
</dbReference>
<dbReference type="Pfam" id="PF02709">
    <property type="entry name" value="Glyco_transf_7C"/>
    <property type="match status" value="1"/>
</dbReference>
<name>A0A3E1NFE1_9BACT</name>
<dbReference type="EMBL" id="QTJU01000008">
    <property type="protein sequence ID" value="RFM26693.1"/>
    <property type="molecule type" value="Genomic_DNA"/>
</dbReference>
<dbReference type="RefSeq" id="WP_116848897.1">
    <property type="nucleotide sequence ID" value="NZ_QTJU01000008.1"/>
</dbReference>
<evidence type="ECO:0000313" key="4">
    <source>
        <dbReference type="Proteomes" id="UP000261284"/>
    </source>
</evidence>
<dbReference type="Gene3D" id="3.90.550.10">
    <property type="entry name" value="Spore Coat Polysaccharide Biosynthesis Protein SpsA, Chain A"/>
    <property type="match status" value="1"/>
</dbReference>
<protein>
    <recommendedName>
        <fullName evidence="2">Galactosyltransferase C-terminal domain-containing protein</fullName>
    </recommendedName>
</protein>
<dbReference type="OrthoDB" id="7295299at2"/>
<accession>A0A3E1NFE1</accession>
<dbReference type="AlphaFoldDB" id="A0A3E1NFE1"/>
<dbReference type="GO" id="GO:0016740">
    <property type="term" value="F:transferase activity"/>
    <property type="evidence" value="ECO:0007669"/>
    <property type="project" value="UniProtKB-KW"/>
</dbReference>
<proteinExistence type="predicted"/>
<evidence type="ECO:0000313" key="3">
    <source>
        <dbReference type="EMBL" id="RFM26693.1"/>
    </source>
</evidence>
<keyword evidence="1" id="KW-0808">Transferase</keyword>
<reference evidence="3 4" key="1">
    <citation type="submission" date="2018-08" db="EMBL/GenBank/DDBJ databases">
        <title>Chitinophagaceae sp. K23C18032701, a novel bacterium isolated from forest soil.</title>
        <authorList>
            <person name="Wang C."/>
        </authorList>
    </citation>
    <scope>NUCLEOTIDE SEQUENCE [LARGE SCALE GENOMIC DNA]</scope>
    <source>
        <strain evidence="3 4">K23C18032701</strain>
    </source>
</reference>
<dbReference type="InterPro" id="IPR029044">
    <property type="entry name" value="Nucleotide-diphossugar_trans"/>
</dbReference>
<feature type="domain" description="Galactosyltransferase C-terminal" evidence="2">
    <location>
        <begin position="468"/>
        <end position="534"/>
    </location>
</feature>
<dbReference type="Proteomes" id="UP000261284">
    <property type="component" value="Unassembled WGS sequence"/>
</dbReference>
<sequence length="584" mass="67235">MLFLSAQPDDYYFTWQLALQLHNFSQVGIAAQNIHVLVAYNPGTGLQNHFRELMEEQRGKACFYTYPDLRKKRNYLSSLRPHIIRQHLEAHPQLQSAFFFYHDSDIIFRELPDFTSMCRDDTWYVSDTRSYLSSTYIQQAGCTTLLHEMCGIVGIPVETVTANDEHCGGAQYVLKNTGPAFWQKIEDDCEAMYGLLEQHNNREAEKFYLATGKGRSSYKGIQAWCADMWALFWNALLLGKTVNIHPGLAFCWPAEPLQQWENTAILHYAGVRGNEKAFDKTRYAHFPPYYDTHLPAIDADTCSSALVDLIRNFNAEAAACRIDLMDVSFLIPVHIDSASRLENLYIVTRYLNKYFNTHILIIESGLQQQTDPQQLPPCCNYEFIENDDILFHRTHINNLLVKKAQTNSIVLFDTDVIPAINQVYGSVQLLRNADADMVYPYDGCFVGVDQLFKNMFAKILDPDLFISNQNKFNTAAMRSCGGAVFLNRKRFIAAGMENEYFKSWGPEDRERLKRMKNLGFSVKRVKGALYHLPHERNINSGYCGSTTQVEYMEEYLKVCNMEKAALEAYVLSWPWLQHCQLNQH</sequence>